<sequence>MPFPRIATRAVACLFFASFVTLATAQQSIMPDMPGMNMSAPGTKHADPLSGTIWQHTDSGTSTEPASTPAPMWMGQHHGWMTMLHGNAFVADTQQQADNSRGGDKLFSTNWIMPMAMHPLGGNGQITLRAMFSLEPATVTGRFYPELFQQGETAFGRPIVDGQHPHDFFMEITALYDLRLGQHALLSLYAAPVGDPALGPTAYPHRLSASEDPIAALGHHQQDSSHIAMNVVTAGLTYKWARIEGSGFHGEEPTEARWQPEPSANGHAVDSYSARLTISPTRNWSGQYSVAHITAPEQLHPTEDQQRQTASVMYNRPLGAHHDTTSMPGMDMATHATGDWSNTLLWGHTRSLADNTIADSYLAESLLKFHTRNYAWVRIESAARTSELVNPTGPELPVGHVQAYTLGYDRDYKVAPHLLAAPGAQFTVYRAPDALVSTYGRTPLGAVAFVRFRIVQ</sequence>
<accession>A0A239IRU6</accession>
<reference evidence="2 3" key="1">
    <citation type="submission" date="2017-06" db="EMBL/GenBank/DDBJ databases">
        <authorList>
            <person name="Kim H.J."/>
            <person name="Triplett B.A."/>
        </authorList>
    </citation>
    <scope>NUCLEOTIDE SEQUENCE [LARGE SCALE GENOMIC DNA]</scope>
    <source>
        <strain evidence="2 3">DSM 18704</strain>
    </source>
</reference>
<dbReference type="Proteomes" id="UP000198356">
    <property type="component" value="Unassembled WGS sequence"/>
</dbReference>
<gene>
    <name evidence="2" type="ORF">SAMN05421770_103244</name>
</gene>
<dbReference type="AlphaFoldDB" id="A0A239IRU6"/>
<proteinExistence type="predicted"/>
<organism evidence="2 3">
    <name type="scientific">Granulicella rosea</name>
    <dbReference type="NCBI Taxonomy" id="474952"/>
    <lineage>
        <taxon>Bacteria</taxon>
        <taxon>Pseudomonadati</taxon>
        <taxon>Acidobacteriota</taxon>
        <taxon>Terriglobia</taxon>
        <taxon>Terriglobales</taxon>
        <taxon>Acidobacteriaceae</taxon>
        <taxon>Granulicella</taxon>
    </lineage>
</organism>
<evidence type="ECO:0000313" key="3">
    <source>
        <dbReference type="Proteomes" id="UP000198356"/>
    </source>
</evidence>
<evidence type="ECO:0008006" key="4">
    <source>
        <dbReference type="Google" id="ProtNLM"/>
    </source>
</evidence>
<keyword evidence="1" id="KW-0732">Signal</keyword>
<protein>
    <recommendedName>
        <fullName evidence="4">Porin</fullName>
    </recommendedName>
</protein>
<feature type="signal peptide" evidence="1">
    <location>
        <begin position="1"/>
        <end position="25"/>
    </location>
</feature>
<evidence type="ECO:0000313" key="2">
    <source>
        <dbReference type="EMBL" id="SNS96265.1"/>
    </source>
</evidence>
<dbReference type="OrthoDB" id="5490906at2"/>
<name>A0A239IRU6_9BACT</name>
<dbReference type="EMBL" id="FZOU01000003">
    <property type="protein sequence ID" value="SNS96265.1"/>
    <property type="molecule type" value="Genomic_DNA"/>
</dbReference>
<feature type="chain" id="PRO_5012782926" description="Porin" evidence="1">
    <location>
        <begin position="26"/>
        <end position="456"/>
    </location>
</feature>
<evidence type="ECO:0000256" key="1">
    <source>
        <dbReference type="SAM" id="SignalP"/>
    </source>
</evidence>
<keyword evidence="3" id="KW-1185">Reference proteome</keyword>